<feature type="binding site" evidence="7">
    <location>
        <position position="21"/>
    </location>
    <ligand>
        <name>phosphoenolpyruvate</name>
        <dbReference type="ChEBI" id="CHEBI:58702"/>
    </ligand>
</feature>
<accession>A0A1G6IRN9</accession>
<dbReference type="CDD" id="cd01556">
    <property type="entry name" value="EPSP_synthase"/>
    <property type="match status" value="1"/>
</dbReference>
<dbReference type="InterPro" id="IPR036968">
    <property type="entry name" value="Enolpyruvate_Tfrase_sf"/>
</dbReference>
<evidence type="ECO:0000313" key="9">
    <source>
        <dbReference type="EMBL" id="SDC09148.1"/>
    </source>
</evidence>
<evidence type="ECO:0000256" key="6">
    <source>
        <dbReference type="ARBA" id="ARBA00044633"/>
    </source>
</evidence>
<dbReference type="InterPro" id="IPR001986">
    <property type="entry name" value="Enolpyruvate_Tfrase_dom"/>
</dbReference>
<comment type="subunit">
    <text evidence="7">Monomer.</text>
</comment>
<dbReference type="PIRSF" id="PIRSF000505">
    <property type="entry name" value="EPSPS"/>
    <property type="match status" value="1"/>
</dbReference>
<dbReference type="OrthoDB" id="9809920at2"/>
<evidence type="ECO:0000256" key="2">
    <source>
        <dbReference type="ARBA" id="ARBA00009948"/>
    </source>
</evidence>
<dbReference type="EC" id="2.5.1.19" evidence="7"/>
<feature type="binding site" evidence="7">
    <location>
        <position position="171"/>
    </location>
    <ligand>
        <name>3-phosphoshikimate</name>
        <dbReference type="ChEBI" id="CHEBI:145989"/>
    </ligand>
</feature>
<dbReference type="PANTHER" id="PTHR21090:SF5">
    <property type="entry name" value="PENTAFUNCTIONAL AROM POLYPEPTIDE"/>
    <property type="match status" value="1"/>
</dbReference>
<dbReference type="GO" id="GO:0003866">
    <property type="term" value="F:3-phosphoshikimate 1-carboxyvinyltransferase activity"/>
    <property type="evidence" value="ECO:0007669"/>
    <property type="project" value="UniProtKB-UniRule"/>
</dbReference>
<dbReference type="InterPro" id="IPR006264">
    <property type="entry name" value="EPSP_synthase"/>
</dbReference>
<protein>
    <recommendedName>
        <fullName evidence="7">3-phosphoshikimate 1-carboxyvinyltransferase</fullName>
        <ecNumber evidence="7">2.5.1.19</ecNumber>
    </recommendedName>
    <alternativeName>
        <fullName evidence="7">5-enolpyruvylshikimate-3-phosphate synthase</fullName>
        <shortName evidence="7">EPSP synthase</shortName>
        <shortName evidence="7">EPSPS</shortName>
    </alternativeName>
</protein>
<evidence type="ECO:0000256" key="4">
    <source>
        <dbReference type="ARBA" id="ARBA00022679"/>
    </source>
</evidence>
<dbReference type="Proteomes" id="UP000198943">
    <property type="component" value="Unassembled WGS sequence"/>
</dbReference>
<evidence type="ECO:0000256" key="3">
    <source>
        <dbReference type="ARBA" id="ARBA00022605"/>
    </source>
</evidence>
<dbReference type="AlphaFoldDB" id="A0A1G6IRN9"/>
<sequence length="436" mass="47823">MTIYKITPQFINGSVLVPSSKSMGHRMCICAGLSGRNCIVDNIAISKDIEATNRCLEGLGVTITEVASRHEGRTAFQFHWLHKFSLGPVTVDCGESGSTLRFFIPLGALCNRPFTFKGQGKLVSRPLQPYYDIFDKQELRYYTAENGQLPLTVYGRLKPGAYVLPGDVSSQFVSGLLFALPLLPDDSTLKILPPLESSSYIELTLSSLQMFGINIERKNRFYYKIYGKQTYRAPSERVQVEGDWSQAAFWLVAGTIGSGEKVRCKGLNRDSLQGDRAILTILRRMGAKFIVRKDMITVLPARLHGCEIDASDCPDLVPVLSVAAAVAEGTTHIIHAGRLRIKECDRLAAMHSELTKLGADITEEPEGLLIKGKPEGLKGGAVVDAWNDHRIAMSMAVAALACKEPVTLTGGESVSKSYPEFWNDYASVGGKAEELR</sequence>
<dbReference type="RefSeq" id="WP_093729374.1">
    <property type="nucleotide sequence ID" value="NZ_FMYW01000002.1"/>
</dbReference>
<feature type="binding site" evidence="7">
    <location>
        <position position="26"/>
    </location>
    <ligand>
        <name>3-phosphoshikimate</name>
        <dbReference type="ChEBI" id="CHEBI:145989"/>
    </ligand>
</feature>
<keyword evidence="10" id="KW-1185">Reference proteome</keyword>
<feature type="binding site" evidence="7">
    <location>
        <position position="21"/>
    </location>
    <ligand>
        <name>3-phosphoshikimate</name>
        <dbReference type="ChEBI" id="CHEBI:145989"/>
    </ligand>
</feature>
<dbReference type="UniPathway" id="UPA00053">
    <property type="reaction ID" value="UER00089"/>
</dbReference>
<reference evidence="10" key="1">
    <citation type="submission" date="2016-10" db="EMBL/GenBank/DDBJ databases">
        <authorList>
            <person name="Varghese N."/>
            <person name="Submissions S."/>
        </authorList>
    </citation>
    <scope>NUCLEOTIDE SEQUENCE [LARGE SCALE GENOMIC DNA]</scope>
    <source>
        <strain evidence="10">DSM 11005</strain>
    </source>
</reference>
<dbReference type="GO" id="GO:0005737">
    <property type="term" value="C:cytoplasm"/>
    <property type="evidence" value="ECO:0007669"/>
    <property type="project" value="UniProtKB-SubCell"/>
</dbReference>
<comment type="pathway">
    <text evidence="1 7">Metabolic intermediate biosynthesis; chorismate biosynthesis; chorismate from D-erythrose 4-phosphate and phosphoenolpyruvate: step 6/7.</text>
</comment>
<gene>
    <name evidence="7" type="primary">aroA</name>
    <name evidence="9" type="ORF">SAMN04487864_102202</name>
</gene>
<feature type="binding site" evidence="7">
    <location>
        <position position="197"/>
    </location>
    <ligand>
        <name>3-phosphoshikimate</name>
        <dbReference type="ChEBI" id="CHEBI:145989"/>
    </ligand>
</feature>
<feature type="binding site" evidence="7">
    <location>
        <position position="22"/>
    </location>
    <ligand>
        <name>3-phosphoshikimate</name>
        <dbReference type="ChEBI" id="CHEBI:145989"/>
    </ligand>
</feature>
<dbReference type="InterPro" id="IPR013792">
    <property type="entry name" value="RNA3'P_cycl/enolpyr_Trfase_a/b"/>
</dbReference>
<name>A0A1G6IRN9_9FIRM</name>
<feature type="binding site" evidence="7">
    <location>
        <position position="346"/>
    </location>
    <ligand>
        <name>phosphoenolpyruvate</name>
        <dbReference type="ChEBI" id="CHEBI:58702"/>
    </ligand>
</feature>
<dbReference type="SUPFAM" id="SSF55205">
    <property type="entry name" value="EPT/RTPC-like"/>
    <property type="match status" value="1"/>
</dbReference>
<evidence type="ECO:0000256" key="1">
    <source>
        <dbReference type="ARBA" id="ARBA00004811"/>
    </source>
</evidence>
<keyword evidence="7" id="KW-0963">Cytoplasm</keyword>
<evidence type="ECO:0000256" key="5">
    <source>
        <dbReference type="ARBA" id="ARBA00023141"/>
    </source>
</evidence>
<dbReference type="GO" id="GO:0009073">
    <property type="term" value="P:aromatic amino acid family biosynthetic process"/>
    <property type="evidence" value="ECO:0007669"/>
    <property type="project" value="UniProtKB-KW"/>
</dbReference>
<organism evidence="9 10">
    <name type="scientific">Succiniclasticum ruminis</name>
    <dbReference type="NCBI Taxonomy" id="40841"/>
    <lineage>
        <taxon>Bacteria</taxon>
        <taxon>Bacillati</taxon>
        <taxon>Bacillota</taxon>
        <taxon>Negativicutes</taxon>
        <taxon>Acidaminococcales</taxon>
        <taxon>Acidaminococcaceae</taxon>
        <taxon>Succiniclasticum</taxon>
    </lineage>
</organism>
<evidence type="ECO:0000256" key="7">
    <source>
        <dbReference type="HAMAP-Rule" id="MF_00210"/>
    </source>
</evidence>
<comment type="subcellular location">
    <subcellularLocation>
        <location evidence="7">Cytoplasm</location>
    </subcellularLocation>
</comment>
<dbReference type="NCBIfam" id="TIGR01356">
    <property type="entry name" value="aroA"/>
    <property type="match status" value="1"/>
</dbReference>
<comment type="catalytic activity">
    <reaction evidence="6">
        <text>3-phosphoshikimate + phosphoenolpyruvate = 5-O-(1-carboxyvinyl)-3-phosphoshikimate + phosphate</text>
        <dbReference type="Rhea" id="RHEA:21256"/>
        <dbReference type="ChEBI" id="CHEBI:43474"/>
        <dbReference type="ChEBI" id="CHEBI:57701"/>
        <dbReference type="ChEBI" id="CHEBI:58702"/>
        <dbReference type="ChEBI" id="CHEBI:145989"/>
        <dbReference type="EC" id="2.5.1.19"/>
    </reaction>
    <physiologicalReaction direction="left-to-right" evidence="6">
        <dbReference type="Rhea" id="RHEA:21257"/>
    </physiologicalReaction>
</comment>
<feature type="binding site" evidence="7">
    <location>
        <position position="416"/>
    </location>
    <ligand>
        <name>phosphoenolpyruvate</name>
        <dbReference type="ChEBI" id="CHEBI:58702"/>
    </ligand>
</feature>
<proteinExistence type="inferred from homology"/>
<evidence type="ECO:0000259" key="8">
    <source>
        <dbReference type="Pfam" id="PF00275"/>
    </source>
</evidence>
<keyword evidence="4 7" id="KW-0808">Transferase</keyword>
<dbReference type="Gene3D" id="3.65.10.10">
    <property type="entry name" value="Enolpyruvate transferase domain"/>
    <property type="match status" value="2"/>
</dbReference>
<feature type="binding site" evidence="7">
    <location>
        <position position="170"/>
    </location>
    <ligand>
        <name>3-phosphoshikimate</name>
        <dbReference type="ChEBI" id="CHEBI:145989"/>
    </ligand>
</feature>
<feature type="binding site" evidence="7">
    <location>
        <position position="97"/>
    </location>
    <ligand>
        <name>phosphoenolpyruvate</name>
        <dbReference type="ChEBI" id="CHEBI:58702"/>
    </ligand>
</feature>
<dbReference type="EMBL" id="FMYW01000002">
    <property type="protein sequence ID" value="SDC09148.1"/>
    <property type="molecule type" value="Genomic_DNA"/>
</dbReference>
<feature type="binding site" evidence="7">
    <location>
        <position position="390"/>
    </location>
    <ligand>
        <name>phosphoenolpyruvate</name>
        <dbReference type="ChEBI" id="CHEBI:58702"/>
    </ligand>
</feature>
<keyword evidence="3 7" id="KW-0028">Amino-acid biosynthesis</keyword>
<feature type="binding site" evidence="7">
    <location>
        <position position="125"/>
    </location>
    <ligand>
        <name>phosphoenolpyruvate</name>
        <dbReference type="ChEBI" id="CHEBI:58702"/>
    </ligand>
</feature>
<feature type="binding site" evidence="7">
    <location>
        <position position="169"/>
    </location>
    <ligand>
        <name>3-phosphoshikimate</name>
        <dbReference type="ChEBI" id="CHEBI:145989"/>
    </ligand>
</feature>
<dbReference type="HAMAP" id="MF_00210">
    <property type="entry name" value="EPSP_synth"/>
    <property type="match status" value="1"/>
</dbReference>
<keyword evidence="5 7" id="KW-0057">Aromatic amino acid biosynthesis</keyword>
<comment type="function">
    <text evidence="7">Catalyzes the transfer of the enolpyruvyl moiety of phosphoenolpyruvate (PEP) to the 5-hydroxyl of shikimate-3-phosphate (S3P) to produce enolpyruvyl shikimate-3-phosphate and inorganic phosphate.</text>
</comment>
<feature type="binding site" evidence="7">
    <location>
        <position position="342"/>
    </location>
    <ligand>
        <name>3-phosphoshikimate</name>
        <dbReference type="ChEBI" id="CHEBI:145989"/>
    </ligand>
</feature>
<dbReference type="PROSITE" id="PS00885">
    <property type="entry name" value="EPSP_SYNTHASE_2"/>
    <property type="match status" value="1"/>
</dbReference>
<comment type="similarity">
    <text evidence="2 7">Belongs to the EPSP synthase family.</text>
</comment>
<dbReference type="GO" id="GO:0008652">
    <property type="term" value="P:amino acid biosynthetic process"/>
    <property type="evidence" value="ECO:0007669"/>
    <property type="project" value="UniProtKB-KW"/>
</dbReference>
<feature type="domain" description="Enolpyruvate transferase" evidence="8">
    <location>
        <begin position="9"/>
        <end position="423"/>
    </location>
</feature>
<feature type="binding site" evidence="7">
    <location>
        <position position="171"/>
    </location>
    <ligand>
        <name>phosphoenolpyruvate</name>
        <dbReference type="ChEBI" id="CHEBI:58702"/>
    </ligand>
</feature>
<dbReference type="PANTHER" id="PTHR21090">
    <property type="entry name" value="AROM/DEHYDROQUINATE SYNTHASE"/>
    <property type="match status" value="1"/>
</dbReference>
<feature type="binding site" evidence="7">
    <location>
        <position position="315"/>
    </location>
    <ligand>
        <name>3-phosphoshikimate</name>
        <dbReference type="ChEBI" id="CHEBI:145989"/>
    </ligand>
</feature>
<dbReference type="GO" id="GO:0009423">
    <property type="term" value="P:chorismate biosynthetic process"/>
    <property type="evidence" value="ECO:0007669"/>
    <property type="project" value="UniProtKB-UniRule"/>
</dbReference>
<feature type="active site" description="Proton acceptor" evidence="7">
    <location>
        <position position="315"/>
    </location>
</feature>
<evidence type="ECO:0000313" key="10">
    <source>
        <dbReference type="Proteomes" id="UP000198943"/>
    </source>
</evidence>
<comment type="caution">
    <text evidence="7">Lacks conserved residue(s) required for the propagation of feature annotation.</text>
</comment>
<dbReference type="Pfam" id="PF00275">
    <property type="entry name" value="EPSP_synthase"/>
    <property type="match status" value="1"/>
</dbReference>
<dbReference type="InterPro" id="IPR023193">
    <property type="entry name" value="EPSP_synthase_CS"/>
</dbReference>